<comment type="similarity">
    <text evidence="5">Belongs to the TatC family.</text>
</comment>
<dbReference type="PRINTS" id="PR01840">
    <property type="entry name" value="TATCFAMILY"/>
</dbReference>
<dbReference type="GO" id="GO:0043953">
    <property type="term" value="P:protein transport by the Tat complex"/>
    <property type="evidence" value="ECO:0007669"/>
    <property type="project" value="UniProtKB-UniRule"/>
</dbReference>
<keyword evidence="7" id="KW-1185">Reference proteome</keyword>
<name>A0A378HXB3_9GAMM</name>
<accession>A0A378HXB3</accession>
<dbReference type="AlphaFoldDB" id="A0A378HXB3"/>
<organism evidence="6 7">
    <name type="scientific">Legionella beliardensis</name>
    <dbReference type="NCBI Taxonomy" id="91822"/>
    <lineage>
        <taxon>Bacteria</taxon>
        <taxon>Pseudomonadati</taxon>
        <taxon>Pseudomonadota</taxon>
        <taxon>Gammaproteobacteria</taxon>
        <taxon>Legionellales</taxon>
        <taxon>Legionellaceae</taxon>
        <taxon>Legionella</taxon>
    </lineage>
</organism>
<dbReference type="NCBIfam" id="TIGR00945">
    <property type="entry name" value="tatC"/>
    <property type="match status" value="1"/>
</dbReference>
<dbReference type="GO" id="GO:0065002">
    <property type="term" value="P:intracellular protein transmembrane transport"/>
    <property type="evidence" value="ECO:0007669"/>
    <property type="project" value="TreeGrafter"/>
</dbReference>
<keyword evidence="5" id="KW-0813">Transport</keyword>
<feature type="transmembrane region" description="Helical" evidence="5">
    <location>
        <begin position="104"/>
        <end position="129"/>
    </location>
</feature>
<evidence type="ECO:0000256" key="3">
    <source>
        <dbReference type="ARBA" id="ARBA00022989"/>
    </source>
</evidence>
<sequence>MLRHLIELRQRALLVMMVFLSFFLLFFYFAKPLFYWLVKPLLSILPPDNFIIVTHITAPVLAPINLAANAALLCTSPIALYHIWRFVMPGLYRSERQKLGHTILLSLFLFVLGVLFCFCIVLPFMFQFFTQAVPDHVKMLPDMASTLDFITRMLLLFGFCFQVPLVCLTLVRLNLLSIATLRQIRPYVIVGAFIVGMLLTPPDVLSQVMLAVPLCFLYELGIILACCSNGVLVKKA</sequence>
<dbReference type="Pfam" id="PF00902">
    <property type="entry name" value="TatC"/>
    <property type="match status" value="1"/>
</dbReference>
<dbReference type="OrthoDB" id="9777044at2"/>
<proteinExistence type="inferred from homology"/>
<dbReference type="HAMAP" id="MF_00902">
    <property type="entry name" value="TatC"/>
    <property type="match status" value="1"/>
</dbReference>
<keyword evidence="5" id="KW-1003">Cell membrane</keyword>
<reference evidence="6 7" key="1">
    <citation type="submission" date="2018-06" db="EMBL/GenBank/DDBJ databases">
        <authorList>
            <consortium name="Pathogen Informatics"/>
            <person name="Doyle S."/>
        </authorList>
    </citation>
    <scope>NUCLEOTIDE SEQUENCE [LARGE SCALE GENOMIC DNA]</scope>
    <source>
        <strain evidence="6 7">NCTC13315</strain>
    </source>
</reference>
<evidence type="ECO:0000256" key="5">
    <source>
        <dbReference type="HAMAP-Rule" id="MF_00902"/>
    </source>
</evidence>
<dbReference type="PANTHER" id="PTHR30371:SF0">
    <property type="entry name" value="SEC-INDEPENDENT PROTEIN TRANSLOCASE PROTEIN TATC, CHLOROPLASTIC-RELATED"/>
    <property type="match status" value="1"/>
</dbReference>
<keyword evidence="5" id="KW-0653">Protein transport</keyword>
<feature type="transmembrane region" description="Helical" evidence="5">
    <location>
        <begin position="12"/>
        <end position="30"/>
    </location>
</feature>
<comment type="subcellular location">
    <subcellularLocation>
        <location evidence="5">Cell membrane</location>
        <topology evidence="5">Multi-pass membrane protein</topology>
    </subcellularLocation>
    <subcellularLocation>
        <location evidence="1">Membrane</location>
        <topology evidence="1">Multi-pass membrane protein</topology>
    </subcellularLocation>
</comment>
<keyword evidence="2 5" id="KW-0812">Transmembrane</keyword>
<evidence type="ECO:0000256" key="2">
    <source>
        <dbReference type="ARBA" id="ARBA00022692"/>
    </source>
</evidence>
<keyword evidence="4 5" id="KW-0472">Membrane</keyword>
<evidence type="ECO:0000256" key="4">
    <source>
        <dbReference type="ARBA" id="ARBA00023136"/>
    </source>
</evidence>
<evidence type="ECO:0000256" key="1">
    <source>
        <dbReference type="ARBA" id="ARBA00004141"/>
    </source>
</evidence>
<feature type="transmembrane region" description="Helical" evidence="5">
    <location>
        <begin position="184"/>
        <end position="202"/>
    </location>
</feature>
<evidence type="ECO:0000313" key="6">
    <source>
        <dbReference type="EMBL" id="STX27547.1"/>
    </source>
</evidence>
<comment type="function">
    <text evidence="5">Part of the twin-arginine translocation (Tat) system that transports large folded proteins containing a characteristic twin-arginine motif in their signal peptide across membranes. Together with TatB, TatC is part of a receptor directly interacting with Tat signal peptides.</text>
</comment>
<feature type="transmembrane region" description="Helical" evidence="5">
    <location>
        <begin position="149"/>
        <end position="172"/>
    </location>
</feature>
<evidence type="ECO:0000313" key="7">
    <source>
        <dbReference type="Proteomes" id="UP000254968"/>
    </source>
</evidence>
<dbReference type="InterPro" id="IPR002033">
    <property type="entry name" value="TatC"/>
</dbReference>
<protein>
    <recommendedName>
        <fullName evidence="5">Sec-independent protein translocase protein TatC</fullName>
    </recommendedName>
</protein>
<keyword evidence="5" id="KW-0811">Translocation</keyword>
<feature type="transmembrane region" description="Helical" evidence="5">
    <location>
        <begin position="50"/>
        <end position="83"/>
    </location>
</feature>
<dbReference type="Proteomes" id="UP000254968">
    <property type="component" value="Unassembled WGS sequence"/>
</dbReference>
<feature type="transmembrane region" description="Helical" evidence="5">
    <location>
        <begin position="208"/>
        <end position="233"/>
    </location>
</feature>
<comment type="subunit">
    <text evidence="5">The Tat system comprises two distinct complexes: a TatABC complex, containing multiple copies of TatA, TatB and TatC subunits, and a separate TatA complex, containing only TatA subunits. Substrates initially bind to the TatABC complex, which probably triggers association of the separate TatA complex to form the active translocon.</text>
</comment>
<dbReference type="RefSeq" id="WP_115301351.1">
    <property type="nucleotide sequence ID" value="NZ_CAAAHO010000003.1"/>
</dbReference>
<dbReference type="PANTHER" id="PTHR30371">
    <property type="entry name" value="SEC-INDEPENDENT PROTEIN TRANSLOCASE PROTEIN TATC"/>
    <property type="match status" value="1"/>
</dbReference>
<dbReference type="GO" id="GO:0009977">
    <property type="term" value="F:proton motive force dependent protein transmembrane transporter activity"/>
    <property type="evidence" value="ECO:0007669"/>
    <property type="project" value="TreeGrafter"/>
</dbReference>
<dbReference type="EMBL" id="UGNV01000001">
    <property type="protein sequence ID" value="STX27547.1"/>
    <property type="molecule type" value="Genomic_DNA"/>
</dbReference>
<gene>
    <name evidence="5 6" type="primary">tatC</name>
    <name evidence="6" type="ORF">NCTC13315_00053</name>
</gene>
<dbReference type="GO" id="GO:0033281">
    <property type="term" value="C:TAT protein transport complex"/>
    <property type="evidence" value="ECO:0007669"/>
    <property type="project" value="UniProtKB-UniRule"/>
</dbReference>
<keyword evidence="3 5" id="KW-1133">Transmembrane helix</keyword>